<keyword evidence="5" id="KW-0511">Multifunctional enzyme</keyword>
<dbReference type="SUPFAM" id="SSF56672">
    <property type="entry name" value="DNA/RNA polymerases"/>
    <property type="match status" value="1"/>
</dbReference>
<dbReference type="Proteomes" id="UP001159364">
    <property type="component" value="Linkage Group LG05"/>
</dbReference>
<evidence type="ECO:0000313" key="7">
    <source>
        <dbReference type="EMBL" id="KAJ8766009.1"/>
    </source>
</evidence>
<keyword evidence="4" id="KW-0255">Endonuclease</keyword>
<dbReference type="EMBL" id="JAIWQS010000005">
    <property type="protein sequence ID" value="KAJ8766009.1"/>
    <property type="molecule type" value="Genomic_DNA"/>
</dbReference>
<evidence type="ECO:0000313" key="8">
    <source>
        <dbReference type="Proteomes" id="UP001159364"/>
    </source>
</evidence>
<dbReference type="CDD" id="cd09274">
    <property type="entry name" value="RNase_HI_RT_Ty3"/>
    <property type="match status" value="1"/>
</dbReference>
<accession>A0AAV8TIP1</accession>
<sequence>MEERRKKGLCFNCDEKFVRGHQCKKLFWIDLEEPIEEGIDNSDFALDKPEISLNAITGTQNPQSMRLMGCWQGGDVLILVDSSSTHSFVSADKLAELGATVTKQGGLKVNVANGDQLCSPGICKGTPILLVTSHFHSFSVDLFILPLTGFDIVLGVNWLRTLAPILWDFALMKMCFNQQGSLVELQGMVSTDYTKQSDYGIIVAPLTAMLRKNNFRWTDEAVDAFKKLKSAMTSTPILVLPDSELPFVIEWDASGSGIGAVLLQQNMPVAFFSRSLAIRHQSLPEYERELIGLVKAIKHWHSYLWGREFVVRTDHYTLKYLLEQRHLSSTHQLWVSKLLGFCFTVEYKSGKANTVADALSRCDSNQSSLLAISMPHLSLFDDIQKEQLASDELFWITESVKRGIPEILVHWSHSSPADASWEQVHSITDKFPEFQLEDKLSLGMGSNVTKPLQVYTRYGHGSKAIQSKQPLIELLN</sequence>
<evidence type="ECO:0000259" key="6">
    <source>
        <dbReference type="Pfam" id="PF17919"/>
    </source>
</evidence>
<dbReference type="GO" id="GO:0004519">
    <property type="term" value="F:endonuclease activity"/>
    <property type="evidence" value="ECO:0007669"/>
    <property type="project" value="UniProtKB-KW"/>
</dbReference>
<dbReference type="AlphaFoldDB" id="A0AAV8TIP1"/>
<dbReference type="Gene3D" id="2.40.70.10">
    <property type="entry name" value="Acid Proteases"/>
    <property type="match status" value="1"/>
</dbReference>
<proteinExistence type="predicted"/>
<dbReference type="PANTHER" id="PTHR37984">
    <property type="entry name" value="PROTEIN CBG26694"/>
    <property type="match status" value="1"/>
</dbReference>
<dbReference type="InterPro" id="IPR043128">
    <property type="entry name" value="Rev_trsase/Diguanyl_cyclase"/>
</dbReference>
<evidence type="ECO:0000256" key="1">
    <source>
        <dbReference type="ARBA" id="ARBA00022679"/>
    </source>
</evidence>
<reference evidence="7 8" key="1">
    <citation type="submission" date="2021-09" db="EMBL/GenBank/DDBJ databases">
        <title>Genomic insights and catalytic innovation underlie evolution of tropane alkaloids biosynthesis.</title>
        <authorList>
            <person name="Wang Y.-J."/>
            <person name="Tian T."/>
            <person name="Huang J.-P."/>
            <person name="Huang S.-X."/>
        </authorList>
    </citation>
    <scope>NUCLEOTIDE SEQUENCE [LARGE SCALE GENOMIC DNA]</scope>
    <source>
        <strain evidence="7">KIB-2018</strain>
        <tissue evidence="7">Leaf</tissue>
    </source>
</reference>
<comment type="caution">
    <text evidence="7">The sequence shown here is derived from an EMBL/GenBank/DDBJ whole genome shotgun (WGS) entry which is preliminary data.</text>
</comment>
<protein>
    <recommendedName>
        <fullName evidence="6">Reverse transcriptase/retrotransposon-derived protein RNase H-like domain-containing protein</fullName>
    </recommendedName>
</protein>
<dbReference type="InterPro" id="IPR050951">
    <property type="entry name" value="Retrovirus_Pol_polyprotein"/>
</dbReference>
<keyword evidence="1" id="KW-0808">Transferase</keyword>
<gene>
    <name evidence="7" type="ORF">K2173_020525</name>
</gene>
<name>A0AAV8TIP1_9ROSI</name>
<dbReference type="PANTHER" id="PTHR37984:SF5">
    <property type="entry name" value="PROTEIN NYNRIN-LIKE"/>
    <property type="match status" value="1"/>
</dbReference>
<dbReference type="Gene3D" id="3.30.70.270">
    <property type="match status" value="1"/>
</dbReference>
<dbReference type="InterPro" id="IPR041577">
    <property type="entry name" value="RT_RNaseH_2"/>
</dbReference>
<dbReference type="Pfam" id="PF08284">
    <property type="entry name" value="RVP_2"/>
    <property type="match status" value="1"/>
</dbReference>
<evidence type="ECO:0000256" key="5">
    <source>
        <dbReference type="ARBA" id="ARBA00023268"/>
    </source>
</evidence>
<keyword evidence="4" id="KW-0378">Hydrolase</keyword>
<evidence type="ECO:0000256" key="4">
    <source>
        <dbReference type="ARBA" id="ARBA00022759"/>
    </source>
</evidence>
<keyword evidence="8" id="KW-1185">Reference proteome</keyword>
<organism evidence="7 8">
    <name type="scientific">Erythroxylum novogranatense</name>
    <dbReference type="NCBI Taxonomy" id="1862640"/>
    <lineage>
        <taxon>Eukaryota</taxon>
        <taxon>Viridiplantae</taxon>
        <taxon>Streptophyta</taxon>
        <taxon>Embryophyta</taxon>
        <taxon>Tracheophyta</taxon>
        <taxon>Spermatophyta</taxon>
        <taxon>Magnoliopsida</taxon>
        <taxon>eudicotyledons</taxon>
        <taxon>Gunneridae</taxon>
        <taxon>Pentapetalae</taxon>
        <taxon>rosids</taxon>
        <taxon>fabids</taxon>
        <taxon>Malpighiales</taxon>
        <taxon>Erythroxylaceae</taxon>
        <taxon>Erythroxylum</taxon>
    </lineage>
</organism>
<keyword evidence="3" id="KW-0540">Nuclease</keyword>
<evidence type="ECO:0000256" key="3">
    <source>
        <dbReference type="ARBA" id="ARBA00022722"/>
    </source>
</evidence>
<dbReference type="Pfam" id="PF17919">
    <property type="entry name" value="RT_RNaseH_2"/>
    <property type="match status" value="1"/>
</dbReference>
<feature type="domain" description="Reverse transcriptase/retrotransposon-derived protein RNase H-like" evidence="6">
    <location>
        <begin position="217"/>
        <end position="311"/>
    </location>
</feature>
<keyword evidence="2" id="KW-0548">Nucleotidyltransferase</keyword>
<dbReference type="CDD" id="cd00303">
    <property type="entry name" value="retropepsin_like"/>
    <property type="match status" value="1"/>
</dbReference>
<dbReference type="GO" id="GO:0016779">
    <property type="term" value="F:nucleotidyltransferase activity"/>
    <property type="evidence" value="ECO:0007669"/>
    <property type="project" value="UniProtKB-KW"/>
</dbReference>
<dbReference type="InterPro" id="IPR043502">
    <property type="entry name" value="DNA/RNA_pol_sf"/>
</dbReference>
<dbReference type="InterPro" id="IPR021109">
    <property type="entry name" value="Peptidase_aspartic_dom_sf"/>
</dbReference>
<evidence type="ECO:0000256" key="2">
    <source>
        <dbReference type="ARBA" id="ARBA00022695"/>
    </source>
</evidence>